<dbReference type="InParanoid" id="Q224M3"/>
<name>Q224M3_TETTS</name>
<dbReference type="AlphaFoldDB" id="Q224M3"/>
<evidence type="ECO:0000313" key="1">
    <source>
        <dbReference type="EMBL" id="EAR80739.2"/>
    </source>
</evidence>
<dbReference type="HOGENOM" id="CLU_2473938_0_0_1"/>
<accession>Q224M3</accession>
<evidence type="ECO:0000313" key="2">
    <source>
        <dbReference type="Proteomes" id="UP000009168"/>
    </source>
</evidence>
<dbReference type="EMBL" id="GG663349">
    <property type="protein sequence ID" value="EAR80739.2"/>
    <property type="molecule type" value="Genomic_DNA"/>
</dbReference>
<dbReference type="Proteomes" id="UP000009168">
    <property type="component" value="Unassembled WGS sequence"/>
</dbReference>
<dbReference type="GeneID" id="7901745"/>
<gene>
    <name evidence="1" type="ORF">TTHERM_02442130</name>
</gene>
<dbReference type="KEGG" id="tet:TTHERM_02442130"/>
<dbReference type="RefSeq" id="XP_001028402.2">
    <property type="nucleotide sequence ID" value="XM_001028402.2"/>
</dbReference>
<keyword evidence="2" id="KW-1185">Reference proteome</keyword>
<dbReference type="OrthoDB" id="302260at2759"/>
<proteinExistence type="predicted"/>
<organism evidence="1 2">
    <name type="scientific">Tetrahymena thermophila (strain SB210)</name>
    <dbReference type="NCBI Taxonomy" id="312017"/>
    <lineage>
        <taxon>Eukaryota</taxon>
        <taxon>Sar</taxon>
        <taxon>Alveolata</taxon>
        <taxon>Ciliophora</taxon>
        <taxon>Intramacronucleata</taxon>
        <taxon>Oligohymenophorea</taxon>
        <taxon>Hymenostomatida</taxon>
        <taxon>Tetrahymenina</taxon>
        <taxon>Tetrahymenidae</taxon>
        <taxon>Tetrahymena</taxon>
    </lineage>
</organism>
<protein>
    <submittedName>
        <fullName evidence="1">Uncharacterized protein</fullName>
    </submittedName>
</protein>
<reference evidence="2" key="1">
    <citation type="journal article" date="2006" name="PLoS Biol.">
        <title>Macronuclear genome sequence of the ciliate Tetrahymena thermophila, a model eukaryote.</title>
        <authorList>
            <person name="Eisen J.A."/>
            <person name="Coyne R.S."/>
            <person name="Wu M."/>
            <person name="Wu D."/>
            <person name="Thiagarajan M."/>
            <person name="Wortman J.R."/>
            <person name="Badger J.H."/>
            <person name="Ren Q."/>
            <person name="Amedeo P."/>
            <person name="Jones K.M."/>
            <person name="Tallon L.J."/>
            <person name="Delcher A.L."/>
            <person name="Salzberg S.L."/>
            <person name="Silva J.C."/>
            <person name="Haas B.J."/>
            <person name="Majoros W.H."/>
            <person name="Farzad M."/>
            <person name="Carlton J.M."/>
            <person name="Smith R.K. Jr."/>
            <person name="Garg J."/>
            <person name="Pearlman R.E."/>
            <person name="Karrer K.M."/>
            <person name="Sun L."/>
            <person name="Manning G."/>
            <person name="Elde N.C."/>
            <person name="Turkewitz A.P."/>
            <person name="Asai D.J."/>
            <person name="Wilkes D.E."/>
            <person name="Wang Y."/>
            <person name="Cai H."/>
            <person name="Collins K."/>
            <person name="Stewart B.A."/>
            <person name="Lee S.R."/>
            <person name="Wilamowska K."/>
            <person name="Weinberg Z."/>
            <person name="Ruzzo W.L."/>
            <person name="Wloga D."/>
            <person name="Gaertig J."/>
            <person name="Frankel J."/>
            <person name="Tsao C.-C."/>
            <person name="Gorovsky M.A."/>
            <person name="Keeling P.J."/>
            <person name="Waller R.F."/>
            <person name="Patron N.J."/>
            <person name="Cherry J.M."/>
            <person name="Stover N.A."/>
            <person name="Krieger C.J."/>
            <person name="del Toro C."/>
            <person name="Ryder H.F."/>
            <person name="Williamson S.C."/>
            <person name="Barbeau R.A."/>
            <person name="Hamilton E.P."/>
            <person name="Orias E."/>
        </authorList>
    </citation>
    <scope>NUCLEOTIDE SEQUENCE [LARGE SCALE GENOMIC DNA]</scope>
    <source>
        <strain evidence="2">SB210</strain>
    </source>
</reference>
<sequence length="69" mass="7955">MGELFTFIQGRGYHKILYQGINKELVPQADKHSDFLNGIALAFTELNYKKFLPSLSVEQIRRVKLEKAT</sequence>